<proteinExistence type="predicted"/>
<comment type="caution">
    <text evidence="2">The sequence shown here is derived from an EMBL/GenBank/DDBJ whole genome shotgun (WGS) entry which is preliminary data.</text>
</comment>
<keyword evidence="2" id="KW-0436">Ligase</keyword>
<reference evidence="2" key="2">
    <citation type="journal article" date="2023" name="BMC Genomics">
        <title>Pest status, molecular evolution, and epigenetic factors derived from the genome assembly of Frankliniella fusca, a thysanopteran phytovirus vector.</title>
        <authorList>
            <person name="Catto M.A."/>
            <person name="Labadie P.E."/>
            <person name="Jacobson A.L."/>
            <person name="Kennedy G.G."/>
            <person name="Srinivasan R."/>
            <person name="Hunt B.G."/>
        </authorList>
    </citation>
    <scope>NUCLEOTIDE SEQUENCE</scope>
    <source>
        <strain evidence="2">PL_HMW_Pooled</strain>
    </source>
</reference>
<evidence type="ECO:0000256" key="1">
    <source>
        <dbReference type="SAM" id="MobiDB-lite"/>
    </source>
</evidence>
<feature type="compositionally biased region" description="Polar residues" evidence="1">
    <location>
        <begin position="165"/>
        <end position="174"/>
    </location>
</feature>
<reference evidence="2" key="1">
    <citation type="submission" date="2021-07" db="EMBL/GenBank/DDBJ databases">
        <authorList>
            <person name="Catto M.A."/>
            <person name="Jacobson A."/>
            <person name="Kennedy G."/>
            <person name="Labadie P."/>
            <person name="Hunt B.G."/>
            <person name="Srinivasan R."/>
        </authorList>
    </citation>
    <scope>NUCLEOTIDE SEQUENCE</scope>
    <source>
        <strain evidence="2">PL_HMW_Pooled</strain>
        <tissue evidence="2">Head</tissue>
    </source>
</reference>
<accession>A0AAE1LSD6</accession>
<keyword evidence="3" id="KW-1185">Reference proteome</keyword>
<feature type="compositionally biased region" description="Low complexity" evidence="1">
    <location>
        <begin position="185"/>
        <end position="198"/>
    </location>
</feature>
<feature type="compositionally biased region" description="Low complexity" evidence="1">
    <location>
        <begin position="414"/>
        <end position="425"/>
    </location>
</feature>
<dbReference type="GO" id="GO:0016874">
    <property type="term" value="F:ligase activity"/>
    <property type="evidence" value="ECO:0007669"/>
    <property type="project" value="UniProtKB-KW"/>
</dbReference>
<name>A0AAE1LSD6_9NEOP</name>
<evidence type="ECO:0000313" key="2">
    <source>
        <dbReference type="EMBL" id="KAK3929134.1"/>
    </source>
</evidence>
<feature type="region of interest" description="Disordered" evidence="1">
    <location>
        <begin position="404"/>
        <end position="425"/>
    </location>
</feature>
<feature type="region of interest" description="Disordered" evidence="1">
    <location>
        <begin position="159"/>
        <end position="211"/>
    </location>
</feature>
<sequence length="460" mass="50643">MSVLVFWLDDQKTSIVNIQGVPEGEREPGKVANVVWQDGQKYPAQIVKVSKCLKTLETAEKAFISKYNNLTNGEVSSKRQMKSKQNSSDVLASAVQVAKALGERVKLPPQQAAEKSKLARQRRMDSANVRQVECLSDTVAFKSSNVVKRNLIRNGFDLSSEKENTPLSQVGSPTQDEEVQPHLPSSPTTSPTTSPTRTPAKKVNSPASSGTCERCRFLDSHINPASMEFLLSLNKFCNVEPVSSNFNYSAVTQREGVDEVSHLRPLPVQSGHKKVELSVGSGLFLSKSSKAKAVYSSGGDPDKLTREILTVLYGERLKQPGISALGHGKKKLGIGGNDLQNIFMEKKTRKENEVIFNFNAFIRVVNKKLKSASRDRGVPPSKTSSGEEPESPLALAIAQPALVMGPQPQPHPHLQPYSQPYPHAYSHPYSQQYSQSYQHYDQPGCSYTTPLMDTHTILEL</sequence>
<evidence type="ECO:0000313" key="3">
    <source>
        <dbReference type="Proteomes" id="UP001219518"/>
    </source>
</evidence>
<dbReference type="Proteomes" id="UP001219518">
    <property type="component" value="Unassembled WGS sequence"/>
</dbReference>
<feature type="region of interest" description="Disordered" evidence="1">
    <location>
        <begin position="372"/>
        <end position="391"/>
    </location>
</feature>
<dbReference type="AlphaFoldDB" id="A0AAE1LSD6"/>
<protein>
    <submittedName>
        <fullName evidence="2">Phenylalanine--tRNA ligase alpha subunit</fullName>
    </submittedName>
</protein>
<feature type="compositionally biased region" description="Basic and acidic residues" evidence="1">
    <location>
        <begin position="114"/>
        <end position="125"/>
    </location>
</feature>
<feature type="region of interest" description="Disordered" evidence="1">
    <location>
        <begin position="106"/>
        <end position="127"/>
    </location>
</feature>
<gene>
    <name evidence="2" type="ORF">KUF71_002855</name>
</gene>
<dbReference type="EMBL" id="JAHWGI010001378">
    <property type="protein sequence ID" value="KAK3929134.1"/>
    <property type="molecule type" value="Genomic_DNA"/>
</dbReference>
<organism evidence="2 3">
    <name type="scientific">Frankliniella fusca</name>
    <dbReference type="NCBI Taxonomy" id="407009"/>
    <lineage>
        <taxon>Eukaryota</taxon>
        <taxon>Metazoa</taxon>
        <taxon>Ecdysozoa</taxon>
        <taxon>Arthropoda</taxon>
        <taxon>Hexapoda</taxon>
        <taxon>Insecta</taxon>
        <taxon>Pterygota</taxon>
        <taxon>Neoptera</taxon>
        <taxon>Paraneoptera</taxon>
        <taxon>Thysanoptera</taxon>
        <taxon>Terebrantia</taxon>
        <taxon>Thripoidea</taxon>
        <taxon>Thripidae</taxon>
        <taxon>Frankliniella</taxon>
    </lineage>
</organism>